<organism evidence="1 2">
    <name type="scientific">Rhodoplanes elegans</name>
    <dbReference type="NCBI Taxonomy" id="29408"/>
    <lineage>
        <taxon>Bacteria</taxon>
        <taxon>Pseudomonadati</taxon>
        <taxon>Pseudomonadota</taxon>
        <taxon>Alphaproteobacteria</taxon>
        <taxon>Hyphomicrobiales</taxon>
        <taxon>Nitrobacteraceae</taxon>
        <taxon>Rhodoplanes</taxon>
    </lineage>
</organism>
<protein>
    <submittedName>
        <fullName evidence="1">Uncharacterized protein</fullName>
    </submittedName>
</protein>
<gene>
    <name evidence="1" type="ORF">CH338_02480</name>
</gene>
<proteinExistence type="predicted"/>
<evidence type="ECO:0000313" key="1">
    <source>
        <dbReference type="EMBL" id="RAI41610.1"/>
    </source>
</evidence>
<dbReference type="AlphaFoldDB" id="A0A327KRN4"/>
<sequence length="122" mass="13064">MLVAMTASLAPLLDVPTRIARGLSGLGRSLKSLSVGFVRDWTLGIWMISWNSDLQGTLRHDGAQWRLDWLESADPRLASFAGPRPGASLDDIAADLHRHLAAAGLPVSVPAASLRIEAVPVF</sequence>
<comment type="caution">
    <text evidence="1">The sequence shown here is derived from an EMBL/GenBank/DDBJ whole genome shotgun (WGS) entry which is preliminary data.</text>
</comment>
<dbReference type="EMBL" id="NPEU01000013">
    <property type="protein sequence ID" value="RAI41610.1"/>
    <property type="molecule type" value="Genomic_DNA"/>
</dbReference>
<dbReference type="RefSeq" id="WP_170145681.1">
    <property type="nucleotide sequence ID" value="NZ_NHSK01000231.1"/>
</dbReference>
<dbReference type="Proteomes" id="UP000248863">
    <property type="component" value="Unassembled WGS sequence"/>
</dbReference>
<accession>A0A327KRN4</accession>
<evidence type="ECO:0000313" key="2">
    <source>
        <dbReference type="Proteomes" id="UP000248863"/>
    </source>
</evidence>
<reference evidence="1 2" key="1">
    <citation type="submission" date="2017-07" db="EMBL/GenBank/DDBJ databases">
        <title>Draft Genome Sequences of Select Purple Nonsulfur Bacteria.</title>
        <authorList>
            <person name="Lasarre B."/>
            <person name="Mckinlay J.B."/>
        </authorList>
    </citation>
    <scope>NUCLEOTIDE SEQUENCE [LARGE SCALE GENOMIC DNA]</scope>
    <source>
        <strain evidence="1 2">DSM 11907</strain>
    </source>
</reference>
<keyword evidence="2" id="KW-1185">Reference proteome</keyword>
<name>A0A327KRN4_9BRAD</name>